<dbReference type="SUPFAM" id="SSF48208">
    <property type="entry name" value="Six-hairpin glycosidases"/>
    <property type="match status" value="1"/>
</dbReference>
<dbReference type="EMBL" id="CAJGYM010000017">
    <property type="protein sequence ID" value="CAD6190810.1"/>
    <property type="molecule type" value="Genomic_DNA"/>
</dbReference>
<keyword evidence="3 12" id="KW-0812">Transmembrane</keyword>
<evidence type="ECO:0000256" key="4">
    <source>
        <dbReference type="ARBA" id="ARBA00022801"/>
    </source>
</evidence>
<dbReference type="Proteomes" id="UP000835052">
    <property type="component" value="Unassembled WGS sequence"/>
</dbReference>
<comment type="subcellular location">
    <subcellularLocation>
        <location evidence="1 12">Endoplasmic reticulum membrane</location>
        <topology evidence="1 12">Single-pass type II membrane protein</topology>
    </subcellularLocation>
</comment>
<dbReference type="Pfam" id="PF16923">
    <property type="entry name" value="Glyco_hydro_63N"/>
    <property type="match status" value="1"/>
</dbReference>
<dbReference type="EC" id="3.2.1.106" evidence="11 12"/>
<keyword evidence="4 12" id="KW-0378">Hydrolase</keyword>
<evidence type="ECO:0000256" key="11">
    <source>
        <dbReference type="ARBA" id="ARBA00038888"/>
    </source>
</evidence>
<evidence type="ECO:0000256" key="10">
    <source>
        <dbReference type="ARBA" id="ARBA00023295"/>
    </source>
</evidence>
<keyword evidence="10 12" id="KW-0326">Glycosidase</keyword>
<dbReference type="InterPro" id="IPR004888">
    <property type="entry name" value="Glycoside_hydrolase_63"/>
</dbReference>
<keyword evidence="9" id="KW-0325">Glycoprotein</keyword>
<dbReference type="GO" id="GO:0005789">
    <property type="term" value="C:endoplasmic reticulum membrane"/>
    <property type="evidence" value="ECO:0007669"/>
    <property type="project" value="UniProtKB-SubCell"/>
</dbReference>
<dbReference type="PANTHER" id="PTHR10412">
    <property type="entry name" value="MANNOSYL-OLIGOSACCHARIDE GLUCOSIDASE"/>
    <property type="match status" value="1"/>
</dbReference>
<dbReference type="InterPro" id="IPR008928">
    <property type="entry name" value="6-hairpin_glycosidase_sf"/>
</dbReference>
<evidence type="ECO:0000313" key="16">
    <source>
        <dbReference type="EMBL" id="CAD6190810.1"/>
    </source>
</evidence>
<evidence type="ECO:0000256" key="8">
    <source>
        <dbReference type="ARBA" id="ARBA00023136"/>
    </source>
</evidence>
<dbReference type="PANTHER" id="PTHR10412:SF11">
    <property type="entry name" value="MANNOSYL-OLIGOSACCHARIDE GLUCOSIDASE"/>
    <property type="match status" value="1"/>
</dbReference>
<evidence type="ECO:0000313" key="17">
    <source>
        <dbReference type="Proteomes" id="UP000835052"/>
    </source>
</evidence>
<evidence type="ECO:0000256" key="5">
    <source>
        <dbReference type="ARBA" id="ARBA00022824"/>
    </source>
</evidence>
<dbReference type="AlphaFoldDB" id="A0A8S1HC46"/>
<comment type="catalytic activity">
    <reaction evidence="12">
        <text>N(4)-(alpha-D-Glc-(1-&gt;2)-alpha-D-Glc-(1-&gt;3)-alpha-D-Glc-(1-&gt;3)-alpha-D-Man-(1-&gt;2)-alpha-D-Man-(1-&gt;2)-alpha-D-Man-(1-&gt;3)-[alpha-D-Man-(1-&gt;2)-alpha-D-Man-(1-&gt;3)-[alpha-D-Man-(1-&gt;2)-alpha-D-Man-(1-&gt;6)]-alpha-D-Man-(1-&gt;6)]-beta-D-Man-(1-&gt;4)-beta-D-GlcNAc-(1-&gt;4)-beta-D-GlcNAc)-L-asparaginyl-[protein] + H2O = N(4)-(alpha-D-Glc-(1-&gt;3)-alpha-D-Glc-(1-&gt;3)-alpha-D-Man-(1-&gt;2)-alpha-D-Man-(1-&gt;2)-alpha-D-Man-(1-&gt;3)-[alpha-D-Man-(1-&gt;2)-alpha-D-Man-(1-&gt;3)-[alpha-D-Man-(1-&gt;2)-alpha-D-Man-(1-&gt;6)]-alpha-D-Man-(1-&gt;6)]-beta-D-Man-(1-&gt;4)-beta-D-GlcNAc-(1-&gt;4)-beta-D-GlcNAc)-L-asparaginyl-[protein] + beta-D-glucose</text>
        <dbReference type="Rhea" id="RHEA:55988"/>
        <dbReference type="Rhea" id="RHEA-COMP:12806"/>
        <dbReference type="Rhea" id="RHEA-COMP:14355"/>
        <dbReference type="ChEBI" id="CHEBI:15377"/>
        <dbReference type="ChEBI" id="CHEBI:15903"/>
        <dbReference type="ChEBI" id="CHEBI:59082"/>
        <dbReference type="ChEBI" id="CHEBI:132537"/>
        <dbReference type="EC" id="3.2.1.106"/>
    </reaction>
</comment>
<dbReference type="GO" id="GO:0004573">
    <property type="term" value="F:Glc3Man9GlcNAc2 oligosaccharide glucosidase activity"/>
    <property type="evidence" value="ECO:0007669"/>
    <property type="project" value="UniProtKB-UniRule"/>
</dbReference>
<evidence type="ECO:0000259" key="14">
    <source>
        <dbReference type="Pfam" id="PF03200"/>
    </source>
</evidence>
<dbReference type="InterPro" id="IPR038518">
    <property type="entry name" value="Glyco_hydro_63N_sf"/>
</dbReference>
<comment type="function">
    <text evidence="12">Cleaves the distal alpha 1,2-linked glucose residue from the Glc(3)Man(9)GlcNAc(2) oligosaccharide precursor.</text>
</comment>
<evidence type="ECO:0000256" key="13">
    <source>
        <dbReference type="SAM" id="MobiDB-lite"/>
    </source>
</evidence>
<gene>
    <name evidence="16" type="ORF">CAUJ_LOCUS6729</name>
</gene>
<dbReference type="InterPro" id="IPR012341">
    <property type="entry name" value="6hp_glycosidase-like_sf"/>
</dbReference>
<feature type="transmembrane region" description="Helical" evidence="12">
    <location>
        <begin position="39"/>
        <end position="59"/>
    </location>
</feature>
<evidence type="ECO:0000259" key="15">
    <source>
        <dbReference type="Pfam" id="PF16923"/>
    </source>
</evidence>
<feature type="domain" description="Glycosyl hydrolase family 63 N-terminal" evidence="15">
    <location>
        <begin position="78"/>
        <end position="222"/>
    </location>
</feature>
<evidence type="ECO:0000256" key="2">
    <source>
        <dbReference type="ARBA" id="ARBA00010833"/>
    </source>
</evidence>
<keyword evidence="7 12" id="KW-1133">Transmembrane helix</keyword>
<evidence type="ECO:0000256" key="3">
    <source>
        <dbReference type="ARBA" id="ARBA00022692"/>
    </source>
</evidence>
<dbReference type="OrthoDB" id="410058at2759"/>
<comment type="similarity">
    <text evidence="2 12">Belongs to the glycosyl hydrolase 63 family.</text>
</comment>
<keyword evidence="8 12" id="KW-0472">Membrane</keyword>
<evidence type="ECO:0000256" key="6">
    <source>
        <dbReference type="ARBA" id="ARBA00022968"/>
    </source>
</evidence>
<keyword evidence="17" id="KW-1185">Reference proteome</keyword>
<name>A0A8S1HC46_9PELO</name>
<dbReference type="Pfam" id="PF03200">
    <property type="entry name" value="Glyco_hydro_63"/>
    <property type="match status" value="2"/>
</dbReference>
<dbReference type="GO" id="GO:0009311">
    <property type="term" value="P:oligosaccharide metabolic process"/>
    <property type="evidence" value="ECO:0007669"/>
    <property type="project" value="UniProtKB-UniRule"/>
</dbReference>
<organism evidence="16 17">
    <name type="scientific">Caenorhabditis auriculariae</name>
    <dbReference type="NCBI Taxonomy" id="2777116"/>
    <lineage>
        <taxon>Eukaryota</taxon>
        <taxon>Metazoa</taxon>
        <taxon>Ecdysozoa</taxon>
        <taxon>Nematoda</taxon>
        <taxon>Chromadorea</taxon>
        <taxon>Rhabditida</taxon>
        <taxon>Rhabditina</taxon>
        <taxon>Rhabditomorpha</taxon>
        <taxon>Rhabditoidea</taxon>
        <taxon>Rhabditidae</taxon>
        <taxon>Peloderinae</taxon>
        <taxon>Caenorhabditis</taxon>
    </lineage>
</organism>
<keyword evidence="5 12" id="KW-0256">Endoplasmic reticulum</keyword>
<dbReference type="InterPro" id="IPR031335">
    <property type="entry name" value="Glyco_hydro_63_C"/>
</dbReference>
<reference evidence="16" key="1">
    <citation type="submission" date="2020-10" db="EMBL/GenBank/DDBJ databases">
        <authorList>
            <person name="Kikuchi T."/>
        </authorList>
    </citation>
    <scope>NUCLEOTIDE SEQUENCE</scope>
    <source>
        <strain evidence="16">NKZ352</strain>
    </source>
</reference>
<sequence length="718" mass="82840">MPPDRRPTPYRRKQNLETPSAIIPAPPSRRKKKTFGWEAIVLIFTVLFGFTYMILYVTLAPSLDKLPPIKGPDYDNKLWGTYRSHMYFGLRTRDPKSPLFGMMWYEQPDAVIRPAIRHWCNQGDGISRYGWVAADGRSFGMQNITEKTGPIRTNWINDKGGFTARISFNMLKGRRYSVIFYLVSQYSNARFGLGTHLSEIFKGTSDYLGDLKVSVDSSKMDSISHSTLLLDDHLMLDKLDEYILSNTKAMEKDKKIVFVLNENHAATEGNFVAVQLNIENSVDLEVSLKTTSSTRNWPEGLENSRRSLKTPFSLASKNYTTIQMDMGKVALSNMLGSIGYSFGYNKVNFSHGIYEYGPQQLFSAVPSRPFFPRGFLWDEGFHTMLIRKFDPRLCLEIIVLAKYGPVLARIYPRLEKWNAWLRVSQMGSQKNGYRWRGRNAETYMELNPKTLASGLDDYPRASHPSVEELHLDLRCWLALCGRVMERLSKLYGTDAEHRKYAKQREELTDLDELVKMHWSEPAGIFCDYGKHSMSVALARVPTPSKERHFEYQRVTSHAPQLQLVSNVFGYNSLFPLMLRLLPANSKYLKLTLEKIRDPKELWTEFGLRSLSTRSPYYQARNTEHDPPYWRGAIWININYMTLSALKYYALQPGPYQSDAENIFQLLRANLVRNMANQFNRTGYIWENYDDRTGEGRGSHPFNGWSSLILMIMSDNLET</sequence>
<accession>A0A8S1HC46</accession>
<feature type="region of interest" description="Disordered" evidence="13">
    <location>
        <begin position="1"/>
        <end position="29"/>
    </location>
</feature>
<evidence type="ECO:0000256" key="7">
    <source>
        <dbReference type="ARBA" id="ARBA00022989"/>
    </source>
</evidence>
<feature type="domain" description="Glycosyl hydrolase family 63 C-terminal" evidence="14">
    <location>
        <begin position="405"/>
        <end position="713"/>
    </location>
</feature>
<evidence type="ECO:0000256" key="1">
    <source>
        <dbReference type="ARBA" id="ARBA00004648"/>
    </source>
</evidence>
<proteinExistence type="inferred from homology"/>
<dbReference type="Gene3D" id="1.50.10.10">
    <property type="match status" value="1"/>
</dbReference>
<protein>
    <recommendedName>
        <fullName evidence="11 12">Mannosyl-oligosaccharide glucosidase</fullName>
        <ecNumber evidence="11 12">3.2.1.106</ecNumber>
    </recommendedName>
</protein>
<dbReference type="GO" id="GO:0006487">
    <property type="term" value="P:protein N-linked glycosylation"/>
    <property type="evidence" value="ECO:0007669"/>
    <property type="project" value="UniProtKB-UniRule"/>
</dbReference>
<comment type="caution">
    <text evidence="16">The sequence shown here is derived from an EMBL/GenBank/DDBJ whole genome shotgun (WGS) entry which is preliminary data.</text>
</comment>
<dbReference type="InterPro" id="IPR031631">
    <property type="entry name" value="Glyco_hydro_63N"/>
</dbReference>
<evidence type="ECO:0000256" key="12">
    <source>
        <dbReference type="RuleBase" id="RU368089"/>
    </source>
</evidence>
<feature type="domain" description="Glycosyl hydrolase family 63 C-terminal" evidence="14">
    <location>
        <begin position="308"/>
        <end position="398"/>
    </location>
</feature>
<dbReference type="Gene3D" id="2.70.98.110">
    <property type="entry name" value="Glycosyl hydrolase family 63, N-terminal domain"/>
    <property type="match status" value="1"/>
</dbReference>
<evidence type="ECO:0000256" key="9">
    <source>
        <dbReference type="ARBA" id="ARBA00023180"/>
    </source>
</evidence>
<keyword evidence="6" id="KW-0735">Signal-anchor</keyword>